<dbReference type="CDD" id="cd12797">
    <property type="entry name" value="M23_peptidase"/>
    <property type="match status" value="1"/>
</dbReference>
<dbReference type="GO" id="GO:0004222">
    <property type="term" value="F:metalloendopeptidase activity"/>
    <property type="evidence" value="ECO:0007669"/>
    <property type="project" value="TreeGrafter"/>
</dbReference>
<dbReference type="PANTHER" id="PTHR21666:SF268">
    <property type="entry name" value="PEPTIDASE M23 DOMAIN-CONTAINING PROTEIN"/>
    <property type="match status" value="1"/>
</dbReference>
<dbReference type="InterPro" id="IPR050570">
    <property type="entry name" value="Cell_wall_metabolism_enzyme"/>
</dbReference>
<name>A0A259U232_9BACT</name>
<dbReference type="RefSeq" id="WP_094549709.1">
    <property type="nucleotide sequence ID" value="NZ_MQWB01000001.1"/>
</dbReference>
<dbReference type="Pfam" id="PF01551">
    <property type="entry name" value="Peptidase_M23"/>
    <property type="match status" value="1"/>
</dbReference>
<dbReference type="PANTHER" id="PTHR21666">
    <property type="entry name" value="PEPTIDASE-RELATED"/>
    <property type="match status" value="1"/>
</dbReference>
<evidence type="ECO:0000259" key="1">
    <source>
        <dbReference type="Pfam" id="PF01551"/>
    </source>
</evidence>
<dbReference type="InterPro" id="IPR016047">
    <property type="entry name" value="M23ase_b-sheet_dom"/>
</dbReference>
<comment type="caution">
    <text evidence="2">The sequence shown here is derived from an EMBL/GenBank/DDBJ whole genome shotgun (WGS) entry which is preliminary data.</text>
</comment>
<dbReference type="InParanoid" id="A0A259U232"/>
<dbReference type="FunCoup" id="A0A259U232">
    <property type="interactions" value="107"/>
</dbReference>
<accession>A0A259U232</accession>
<protein>
    <submittedName>
        <fullName evidence="2">Peptidase M23</fullName>
    </submittedName>
</protein>
<dbReference type="EMBL" id="MQWB01000001">
    <property type="protein sequence ID" value="OZC03864.1"/>
    <property type="molecule type" value="Genomic_DNA"/>
</dbReference>
<gene>
    <name evidence="2" type="ORF">BSZ36_13240</name>
</gene>
<reference evidence="2 3" key="1">
    <citation type="submission" date="2016-11" db="EMBL/GenBank/DDBJ databases">
        <title>Study of marine rhodopsin-containing bacteria.</title>
        <authorList>
            <person name="Yoshizawa S."/>
            <person name="Kumagai Y."/>
            <person name="Kogure K."/>
        </authorList>
    </citation>
    <scope>NUCLEOTIDE SEQUENCE [LARGE SCALE GENOMIC DNA]</scope>
    <source>
        <strain evidence="2 3">SG-29</strain>
    </source>
</reference>
<dbReference type="InterPro" id="IPR011055">
    <property type="entry name" value="Dup_hybrid_motif"/>
</dbReference>
<evidence type="ECO:0000313" key="3">
    <source>
        <dbReference type="Proteomes" id="UP000216446"/>
    </source>
</evidence>
<organism evidence="2 3">
    <name type="scientific">Rubricoccus marinus</name>
    <dbReference type="NCBI Taxonomy" id="716817"/>
    <lineage>
        <taxon>Bacteria</taxon>
        <taxon>Pseudomonadati</taxon>
        <taxon>Rhodothermota</taxon>
        <taxon>Rhodothermia</taxon>
        <taxon>Rhodothermales</taxon>
        <taxon>Rubricoccaceae</taxon>
        <taxon>Rubricoccus</taxon>
    </lineage>
</organism>
<dbReference type="Gene3D" id="2.70.70.10">
    <property type="entry name" value="Glucose Permease (Domain IIA)"/>
    <property type="match status" value="1"/>
</dbReference>
<dbReference type="AlphaFoldDB" id="A0A259U232"/>
<sequence>MAYRRASGCLSFVFVAALLALGAASLVPQLGAAFRQPLYAARLAAMEPLTSTPVPVAGVSPEALTDTWGAARSGGRQHEGIDIFAARGTPVVSATEGIVAEVGTNNLGGNVVWVQGPGREAHYYAHLETQQPGLASGDRIAPGDTLGFVGTSGNAAGTPPHLHYGIYSAGGATNPYPRLVEPEGGTPEAE</sequence>
<proteinExistence type="predicted"/>
<evidence type="ECO:0000313" key="2">
    <source>
        <dbReference type="EMBL" id="OZC03864.1"/>
    </source>
</evidence>
<keyword evidence="3" id="KW-1185">Reference proteome</keyword>
<dbReference type="SUPFAM" id="SSF51261">
    <property type="entry name" value="Duplicated hybrid motif"/>
    <property type="match status" value="1"/>
</dbReference>
<dbReference type="OrthoDB" id="9810477at2"/>
<feature type="domain" description="M23ase beta-sheet core" evidence="1">
    <location>
        <begin position="77"/>
        <end position="175"/>
    </location>
</feature>
<dbReference type="Proteomes" id="UP000216446">
    <property type="component" value="Unassembled WGS sequence"/>
</dbReference>